<feature type="transmembrane region" description="Helical" evidence="4">
    <location>
        <begin position="164"/>
        <end position="182"/>
    </location>
</feature>
<proteinExistence type="inferred from homology"/>
<feature type="transmembrane region" description="Helical" evidence="4">
    <location>
        <begin position="131"/>
        <end position="152"/>
    </location>
</feature>
<feature type="transmembrane region" description="Helical" evidence="4">
    <location>
        <begin position="259"/>
        <end position="280"/>
    </location>
</feature>
<gene>
    <name evidence="6" type="ORF">jhhlp_008615</name>
</gene>
<keyword evidence="4" id="KW-0472">Membrane</keyword>
<dbReference type="InterPro" id="IPR011701">
    <property type="entry name" value="MFS"/>
</dbReference>
<keyword evidence="4" id="KW-1133">Transmembrane helix</keyword>
<dbReference type="InParanoid" id="A0A2N3MYI6"/>
<feature type="transmembrane region" description="Helical" evidence="4">
    <location>
        <begin position="189"/>
        <end position="212"/>
    </location>
</feature>
<feature type="transmembrane region" description="Helical" evidence="4">
    <location>
        <begin position="326"/>
        <end position="346"/>
    </location>
</feature>
<evidence type="ECO:0000256" key="3">
    <source>
        <dbReference type="SAM" id="MobiDB-lite"/>
    </source>
</evidence>
<evidence type="ECO:0000313" key="7">
    <source>
        <dbReference type="Proteomes" id="UP000233524"/>
    </source>
</evidence>
<evidence type="ECO:0000313" key="6">
    <source>
        <dbReference type="EMBL" id="PKS05244.1"/>
    </source>
</evidence>
<feature type="transmembrane region" description="Helical" evidence="4">
    <location>
        <begin position="422"/>
        <end position="442"/>
    </location>
</feature>
<dbReference type="InterPro" id="IPR036259">
    <property type="entry name" value="MFS_trans_sf"/>
</dbReference>
<dbReference type="OrthoDB" id="2213137at2759"/>
<dbReference type="AlphaFoldDB" id="A0A2N3MYI6"/>
<dbReference type="Gene3D" id="1.20.1250.20">
    <property type="entry name" value="MFS general substrate transporter like domains"/>
    <property type="match status" value="1"/>
</dbReference>
<name>A0A2N3MYI6_9PEZI</name>
<sequence>MSLPTRIYNTRTQDLNESPDAYPEKAITQTDRPVAEAGDGSVPASPAADDDTDYPDGGLVAWLQVLASHLMNCLAWGYASAFGVYQLYYTETMDLPRSQVSWIGSIQVAITFAICTVSGRLSDAGYNRATVIAGSVLAVFGTAMTSLATTYWQILLAQGVCTGIGLGLLFMPGVAIVSSYFYKKRAFALALAATGTGSGSVIFPATVQYLIPQIGFPWAVRCAALVALVISALSVLLLRPRLRPRRSGPLVEWEAFKEPPYVLFTLGTFFLFWALYFGFFYINTYAREEIGFSSTKAIELLLITNAMGIPARPVVGYLADNVLGPINTMLCAMALLSCMFLAWIGVTTKTGIYVFCVFFGLTNGAAQGVFGAALTSLTADPRKMGTRFGMVATLLGVAALAGPPTAGAIIDRSNGNYLGAQLWGAIVIIAGAATVAASRVSITGWKLKVKV</sequence>
<reference evidence="6 7" key="1">
    <citation type="journal article" date="2017" name="G3 (Bethesda)">
        <title>First Draft Genome Sequence of the Pathogenic Fungus Lomentospora prolificans (Formerly Scedosporium prolificans).</title>
        <authorList>
            <person name="Luo R."/>
            <person name="Zimin A."/>
            <person name="Workman R."/>
            <person name="Fan Y."/>
            <person name="Pertea G."/>
            <person name="Grossman N."/>
            <person name="Wear M.P."/>
            <person name="Jia B."/>
            <person name="Miller H."/>
            <person name="Casadevall A."/>
            <person name="Timp W."/>
            <person name="Zhang S.X."/>
            <person name="Salzberg S.L."/>
        </authorList>
    </citation>
    <scope>NUCLEOTIDE SEQUENCE [LARGE SCALE GENOMIC DNA]</scope>
    <source>
        <strain evidence="6 7">JHH-5317</strain>
    </source>
</reference>
<feature type="transmembrane region" description="Helical" evidence="4">
    <location>
        <begin position="218"/>
        <end position="238"/>
    </location>
</feature>
<dbReference type="PROSITE" id="PS50850">
    <property type="entry name" value="MFS"/>
    <property type="match status" value="1"/>
</dbReference>
<comment type="caution">
    <text evidence="6">The sequence shown here is derived from an EMBL/GenBank/DDBJ whole genome shotgun (WGS) entry which is preliminary data.</text>
</comment>
<dbReference type="VEuPathDB" id="FungiDB:jhhlp_008615"/>
<feature type="transmembrane region" description="Helical" evidence="4">
    <location>
        <begin position="388"/>
        <end position="410"/>
    </location>
</feature>
<feature type="transmembrane region" description="Helical" evidence="4">
    <location>
        <begin position="352"/>
        <end position="376"/>
    </location>
</feature>
<feature type="transmembrane region" description="Helical" evidence="4">
    <location>
        <begin position="100"/>
        <end position="119"/>
    </location>
</feature>
<organism evidence="6 7">
    <name type="scientific">Lomentospora prolificans</name>
    <dbReference type="NCBI Taxonomy" id="41688"/>
    <lineage>
        <taxon>Eukaryota</taxon>
        <taxon>Fungi</taxon>
        <taxon>Dikarya</taxon>
        <taxon>Ascomycota</taxon>
        <taxon>Pezizomycotina</taxon>
        <taxon>Sordariomycetes</taxon>
        <taxon>Hypocreomycetidae</taxon>
        <taxon>Microascales</taxon>
        <taxon>Microascaceae</taxon>
        <taxon>Lomentospora</taxon>
    </lineage>
</organism>
<feature type="domain" description="Major facilitator superfamily (MFS) profile" evidence="5">
    <location>
        <begin position="61"/>
        <end position="448"/>
    </location>
</feature>
<evidence type="ECO:0000256" key="1">
    <source>
        <dbReference type="ARBA" id="ARBA00004141"/>
    </source>
</evidence>
<evidence type="ECO:0000259" key="5">
    <source>
        <dbReference type="PROSITE" id="PS50850"/>
    </source>
</evidence>
<dbReference type="Pfam" id="PF07690">
    <property type="entry name" value="MFS_1"/>
    <property type="match status" value="1"/>
</dbReference>
<accession>A0A2N3MYI6</accession>
<dbReference type="SUPFAM" id="SSF103473">
    <property type="entry name" value="MFS general substrate transporter"/>
    <property type="match status" value="1"/>
</dbReference>
<dbReference type="InterPro" id="IPR020846">
    <property type="entry name" value="MFS_dom"/>
</dbReference>
<keyword evidence="4" id="KW-0812">Transmembrane</keyword>
<dbReference type="GO" id="GO:0022857">
    <property type="term" value="F:transmembrane transporter activity"/>
    <property type="evidence" value="ECO:0007669"/>
    <property type="project" value="InterPro"/>
</dbReference>
<comment type="subcellular location">
    <subcellularLocation>
        <location evidence="1">Membrane</location>
        <topology evidence="1">Multi-pass membrane protein</topology>
    </subcellularLocation>
</comment>
<protein>
    <recommendedName>
        <fullName evidence="5">Major facilitator superfamily (MFS) profile domain-containing protein</fullName>
    </recommendedName>
</protein>
<evidence type="ECO:0000256" key="2">
    <source>
        <dbReference type="ARBA" id="ARBA00006727"/>
    </source>
</evidence>
<evidence type="ECO:0000256" key="4">
    <source>
        <dbReference type="SAM" id="Phobius"/>
    </source>
</evidence>
<keyword evidence="7" id="KW-1185">Reference proteome</keyword>
<feature type="compositionally biased region" description="Polar residues" evidence="3">
    <location>
        <begin position="7"/>
        <end position="16"/>
    </location>
</feature>
<dbReference type="PANTHER" id="PTHR11360">
    <property type="entry name" value="MONOCARBOXYLATE TRANSPORTER"/>
    <property type="match status" value="1"/>
</dbReference>
<dbReference type="PANTHER" id="PTHR11360:SF130">
    <property type="entry name" value="MAJOR FACILITATOR SUPERFAMILY (MFS) PROFILE DOMAIN-CONTAINING PROTEIN-RELATED"/>
    <property type="match status" value="1"/>
</dbReference>
<dbReference type="GO" id="GO:0016020">
    <property type="term" value="C:membrane"/>
    <property type="evidence" value="ECO:0007669"/>
    <property type="project" value="UniProtKB-SubCell"/>
</dbReference>
<dbReference type="Proteomes" id="UP000233524">
    <property type="component" value="Unassembled WGS sequence"/>
</dbReference>
<comment type="similarity">
    <text evidence="2">Belongs to the major facilitator superfamily. Monocarboxylate porter (TC 2.A.1.13) family.</text>
</comment>
<dbReference type="EMBL" id="NLAX01001623">
    <property type="protein sequence ID" value="PKS05244.1"/>
    <property type="molecule type" value="Genomic_DNA"/>
</dbReference>
<feature type="region of interest" description="Disordered" evidence="3">
    <location>
        <begin position="1"/>
        <end position="50"/>
    </location>
</feature>
<dbReference type="InterPro" id="IPR050327">
    <property type="entry name" value="Proton-linked_MCT"/>
</dbReference>